<evidence type="ECO:0000256" key="6">
    <source>
        <dbReference type="SAM" id="MobiDB-lite"/>
    </source>
</evidence>
<gene>
    <name evidence="9" type="ORF">WJX84_008399</name>
</gene>
<evidence type="ECO:0000313" key="10">
    <source>
        <dbReference type="Proteomes" id="UP001485043"/>
    </source>
</evidence>
<dbReference type="Pfam" id="PF00892">
    <property type="entry name" value="EamA"/>
    <property type="match status" value="2"/>
</dbReference>
<feature type="transmembrane region" description="Helical" evidence="7">
    <location>
        <begin position="136"/>
        <end position="157"/>
    </location>
</feature>
<dbReference type="SUPFAM" id="SSF103481">
    <property type="entry name" value="Multidrug resistance efflux transporter EmrE"/>
    <property type="match status" value="2"/>
</dbReference>
<feature type="transmembrane region" description="Helical" evidence="7">
    <location>
        <begin position="322"/>
        <end position="343"/>
    </location>
</feature>
<name>A0AAW1T870_9CHLO</name>
<accession>A0AAW1T870</accession>
<reference evidence="9 10" key="1">
    <citation type="journal article" date="2024" name="Nat. Commun.">
        <title>Phylogenomics reveals the evolutionary origins of lichenization in chlorophyte algae.</title>
        <authorList>
            <person name="Puginier C."/>
            <person name="Libourel C."/>
            <person name="Otte J."/>
            <person name="Skaloud P."/>
            <person name="Haon M."/>
            <person name="Grisel S."/>
            <person name="Petersen M."/>
            <person name="Berrin J.G."/>
            <person name="Delaux P.M."/>
            <person name="Dal Grande F."/>
            <person name="Keller J."/>
        </authorList>
    </citation>
    <scope>NUCLEOTIDE SEQUENCE [LARGE SCALE GENOMIC DNA]</scope>
    <source>
        <strain evidence="9 10">SAG 2523</strain>
    </source>
</reference>
<feature type="region of interest" description="Disordered" evidence="6">
    <location>
        <begin position="65"/>
        <end position="93"/>
    </location>
</feature>
<feature type="transmembrane region" description="Helical" evidence="7">
    <location>
        <begin position="376"/>
        <end position="395"/>
    </location>
</feature>
<evidence type="ECO:0000259" key="8">
    <source>
        <dbReference type="Pfam" id="PF00892"/>
    </source>
</evidence>
<dbReference type="PANTHER" id="PTHR22911">
    <property type="entry name" value="ACYL-MALONYL CONDENSING ENZYME-RELATED"/>
    <property type="match status" value="1"/>
</dbReference>
<evidence type="ECO:0000256" key="7">
    <source>
        <dbReference type="SAM" id="Phobius"/>
    </source>
</evidence>
<keyword evidence="10" id="KW-1185">Reference proteome</keyword>
<feature type="transmembrane region" description="Helical" evidence="7">
    <location>
        <begin position="285"/>
        <end position="307"/>
    </location>
</feature>
<proteinExistence type="inferred from homology"/>
<feature type="transmembrane region" description="Helical" evidence="7">
    <location>
        <begin position="350"/>
        <end position="370"/>
    </location>
</feature>
<feature type="transmembrane region" description="Helical" evidence="7">
    <location>
        <begin position="223"/>
        <end position="243"/>
    </location>
</feature>
<dbReference type="GO" id="GO:0016020">
    <property type="term" value="C:membrane"/>
    <property type="evidence" value="ECO:0007669"/>
    <property type="project" value="UniProtKB-SubCell"/>
</dbReference>
<feature type="transmembrane region" description="Helical" evidence="7">
    <location>
        <begin position="169"/>
        <end position="186"/>
    </location>
</feature>
<dbReference type="Proteomes" id="UP001485043">
    <property type="component" value="Unassembled WGS sequence"/>
</dbReference>
<dbReference type="InterPro" id="IPR000620">
    <property type="entry name" value="EamA_dom"/>
</dbReference>
<sequence>MGNTGSQPQAASSREPLIAQANGAEEPLTRDPEAQAEDTAPVPGEIQQRQPSFPNAMATNLEEVAAAPGSSRSRGGRQIEAQHNGQGAGLPVKKLDKGVSHRDAPVLGLILYGTSSIFLSTMLVFAKLLGKRKFPVFEILGCRSCTIMFISLCICAWDRVNPFGNRRGLLAVRGLFGFGAIGSYFWAVQFLPLNDAMVLTYTSPIWVALLGPFLIIHEKPSKFIWIAIPLCVAGVISITQPSFLGFSKAQASLLGTFLALNQAFCSAISKMCVRELRFTDTPNVSVFYLGFCSTIGAIIGCTVPKLWGVENTFRLPNEAIEWWLILGTGLTGYGTQICMTFALKYVKAAPALAMSYLSVVWSILYGYYIFGDVPTIWSLLGAILICSTTLMLGVFERSKKAEPAAKRDAADAQEDGYTQLPSAQPGGQH</sequence>
<evidence type="ECO:0000256" key="1">
    <source>
        <dbReference type="ARBA" id="ARBA00004141"/>
    </source>
</evidence>
<evidence type="ECO:0000256" key="3">
    <source>
        <dbReference type="ARBA" id="ARBA00022692"/>
    </source>
</evidence>
<dbReference type="PANTHER" id="PTHR22911:SF6">
    <property type="entry name" value="SOLUTE CARRIER FAMILY 35 MEMBER G1"/>
    <property type="match status" value="1"/>
</dbReference>
<dbReference type="AlphaFoldDB" id="A0AAW1T870"/>
<feature type="domain" description="EamA" evidence="8">
    <location>
        <begin position="107"/>
        <end position="239"/>
    </location>
</feature>
<dbReference type="Gene3D" id="1.10.3730.20">
    <property type="match status" value="1"/>
</dbReference>
<protein>
    <recommendedName>
        <fullName evidence="8">EamA domain-containing protein</fullName>
    </recommendedName>
</protein>
<feature type="transmembrane region" description="Helical" evidence="7">
    <location>
        <begin position="198"/>
        <end position="216"/>
    </location>
</feature>
<keyword evidence="3 7" id="KW-0812">Transmembrane</keyword>
<comment type="caution">
    <text evidence="9">The sequence shown here is derived from an EMBL/GenBank/DDBJ whole genome shotgun (WGS) entry which is preliminary data.</text>
</comment>
<feature type="transmembrane region" description="Helical" evidence="7">
    <location>
        <begin position="249"/>
        <end position="273"/>
    </location>
</feature>
<evidence type="ECO:0000256" key="5">
    <source>
        <dbReference type="ARBA" id="ARBA00023136"/>
    </source>
</evidence>
<keyword evidence="5 7" id="KW-0472">Membrane</keyword>
<evidence type="ECO:0000313" key="9">
    <source>
        <dbReference type="EMBL" id="KAK9865750.1"/>
    </source>
</evidence>
<dbReference type="InterPro" id="IPR037185">
    <property type="entry name" value="EmrE-like"/>
</dbReference>
<feature type="compositionally biased region" description="Polar residues" evidence="6">
    <location>
        <begin position="419"/>
        <end position="429"/>
    </location>
</feature>
<feature type="region of interest" description="Disordered" evidence="6">
    <location>
        <begin position="1"/>
        <end position="53"/>
    </location>
</feature>
<organism evidence="9 10">
    <name type="scientific">Apatococcus fuscideae</name>
    <dbReference type="NCBI Taxonomy" id="2026836"/>
    <lineage>
        <taxon>Eukaryota</taxon>
        <taxon>Viridiplantae</taxon>
        <taxon>Chlorophyta</taxon>
        <taxon>core chlorophytes</taxon>
        <taxon>Trebouxiophyceae</taxon>
        <taxon>Chlorellales</taxon>
        <taxon>Chlorellaceae</taxon>
        <taxon>Apatococcus</taxon>
    </lineage>
</organism>
<feature type="region of interest" description="Disordered" evidence="6">
    <location>
        <begin position="405"/>
        <end position="429"/>
    </location>
</feature>
<feature type="transmembrane region" description="Helical" evidence="7">
    <location>
        <begin position="106"/>
        <end position="130"/>
    </location>
</feature>
<feature type="compositionally biased region" description="Polar residues" evidence="6">
    <location>
        <begin position="1"/>
        <end position="12"/>
    </location>
</feature>
<keyword evidence="4 7" id="KW-1133">Transmembrane helix</keyword>
<comment type="similarity">
    <text evidence="2">Belongs to the drug/metabolite transporter (DMT) superfamily. Plant drug/metabolite exporter (P-DME) (TC 2.A.7.4) family.</text>
</comment>
<comment type="subcellular location">
    <subcellularLocation>
        <location evidence="1">Membrane</location>
        <topology evidence="1">Multi-pass membrane protein</topology>
    </subcellularLocation>
</comment>
<dbReference type="EMBL" id="JALJOV010000220">
    <property type="protein sequence ID" value="KAK9865750.1"/>
    <property type="molecule type" value="Genomic_DNA"/>
</dbReference>
<evidence type="ECO:0000256" key="2">
    <source>
        <dbReference type="ARBA" id="ARBA00007635"/>
    </source>
</evidence>
<feature type="domain" description="EamA" evidence="8">
    <location>
        <begin position="254"/>
        <end position="392"/>
    </location>
</feature>
<evidence type="ECO:0000256" key="4">
    <source>
        <dbReference type="ARBA" id="ARBA00022989"/>
    </source>
</evidence>